<dbReference type="AlphaFoldDB" id="A0A543A6M4"/>
<dbReference type="Gene3D" id="1.10.10.10">
    <property type="entry name" value="Winged helix-like DNA-binding domain superfamily/Winged helix DNA-binding domain"/>
    <property type="match status" value="1"/>
</dbReference>
<dbReference type="Proteomes" id="UP000320209">
    <property type="component" value="Unassembled WGS sequence"/>
</dbReference>
<dbReference type="OrthoDB" id="9786141at2"/>
<dbReference type="InterPro" id="IPR000086">
    <property type="entry name" value="NUDIX_hydrolase_dom"/>
</dbReference>
<dbReference type="InterPro" id="IPR054105">
    <property type="entry name" value="WHD_NrtR"/>
</dbReference>
<dbReference type="CDD" id="cd18873">
    <property type="entry name" value="NUDIX_NadM_like"/>
    <property type="match status" value="1"/>
</dbReference>
<comment type="caution">
    <text evidence="3">The sequence shown here is derived from an EMBL/GenBank/DDBJ whole genome shotgun (WGS) entry which is preliminary data.</text>
</comment>
<accession>A0A543A6M4</accession>
<evidence type="ECO:0000256" key="1">
    <source>
        <dbReference type="SAM" id="MobiDB-lite"/>
    </source>
</evidence>
<dbReference type="PANTHER" id="PTHR43736">
    <property type="entry name" value="ADP-RIBOSE PYROPHOSPHATASE"/>
    <property type="match status" value="1"/>
</dbReference>
<feature type="region of interest" description="Disordered" evidence="1">
    <location>
        <begin position="201"/>
        <end position="245"/>
    </location>
</feature>
<dbReference type="Pfam" id="PF00293">
    <property type="entry name" value="NUDIX"/>
    <property type="match status" value="1"/>
</dbReference>
<proteinExistence type="predicted"/>
<dbReference type="InterPro" id="IPR015797">
    <property type="entry name" value="NUDIX_hydrolase-like_dom_sf"/>
</dbReference>
<protein>
    <submittedName>
        <fullName evidence="3">8-oxo-dGTP diphosphatase</fullName>
    </submittedName>
</protein>
<evidence type="ECO:0000313" key="4">
    <source>
        <dbReference type="Proteomes" id="UP000320209"/>
    </source>
</evidence>
<dbReference type="InterPro" id="IPR036388">
    <property type="entry name" value="WH-like_DNA-bd_sf"/>
</dbReference>
<feature type="domain" description="Nudix hydrolase" evidence="2">
    <location>
        <begin position="12"/>
        <end position="148"/>
    </location>
</feature>
<dbReference type="Gene3D" id="3.90.79.10">
    <property type="entry name" value="Nucleoside Triphosphate Pyrophosphohydrolase"/>
    <property type="match status" value="1"/>
</dbReference>
<dbReference type="PANTHER" id="PTHR43736:SF4">
    <property type="entry name" value="SLR1690 PROTEIN"/>
    <property type="match status" value="1"/>
</dbReference>
<dbReference type="EMBL" id="VFOV01000001">
    <property type="protein sequence ID" value="TQL68217.1"/>
    <property type="molecule type" value="Genomic_DNA"/>
</dbReference>
<keyword evidence="4" id="KW-1185">Reference proteome</keyword>
<evidence type="ECO:0000259" key="2">
    <source>
        <dbReference type="PROSITE" id="PS51462"/>
    </source>
</evidence>
<reference evidence="3 4" key="1">
    <citation type="submission" date="2019-06" db="EMBL/GenBank/DDBJ databases">
        <title>Sequencing the genomes of 1000 actinobacteria strains.</title>
        <authorList>
            <person name="Klenk H.-P."/>
        </authorList>
    </citation>
    <scope>NUCLEOTIDE SEQUENCE [LARGE SCALE GENOMIC DNA]</scope>
    <source>
        <strain evidence="3 4">DSM 25218</strain>
    </source>
</reference>
<dbReference type="RefSeq" id="WP_141780241.1">
    <property type="nucleotide sequence ID" value="NZ_VFOV01000001.1"/>
</dbReference>
<organism evidence="3 4">
    <name type="scientific">Nocardioides albertanoniae</name>
    <dbReference type="NCBI Taxonomy" id="1175486"/>
    <lineage>
        <taxon>Bacteria</taxon>
        <taxon>Bacillati</taxon>
        <taxon>Actinomycetota</taxon>
        <taxon>Actinomycetes</taxon>
        <taxon>Propionibacteriales</taxon>
        <taxon>Nocardioidaceae</taxon>
        <taxon>Nocardioides</taxon>
    </lineage>
</organism>
<name>A0A543A6M4_9ACTN</name>
<evidence type="ECO:0000313" key="3">
    <source>
        <dbReference type="EMBL" id="TQL68217.1"/>
    </source>
</evidence>
<dbReference type="SUPFAM" id="SSF46785">
    <property type="entry name" value="Winged helix' DNA-binding domain"/>
    <property type="match status" value="1"/>
</dbReference>
<dbReference type="PROSITE" id="PS51462">
    <property type="entry name" value="NUDIX"/>
    <property type="match status" value="1"/>
</dbReference>
<gene>
    <name evidence="3" type="ORF">FB381_2106</name>
</gene>
<sequence>MQAEAWTPPPVLLTVDLVVLTLRKGRLCVLLVERAEDPFSGMQALPGGFLNNDREEILDGARRELQEETALDIGRVHLEQLAIYGAVDRDPRDRVVSVAHLAIVPDLPEPVAGTDAKAAAWVPVEEVLSGEIDLAFDHHRIVTDGVERARSRLEFTALATAFCTEPFTIAELQHVYETVWDTELDTRNFYRKVRAATGFVVPDDAGSKSTRGRPAQLYRVGPSSTLAPPLTRPPSSEKPMREGSA</sequence>
<dbReference type="SUPFAM" id="SSF55811">
    <property type="entry name" value="Nudix"/>
    <property type="match status" value="1"/>
</dbReference>
<dbReference type="InterPro" id="IPR036390">
    <property type="entry name" value="WH_DNA-bd_sf"/>
</dbReference>
<dbReference type="Pfam" id="PF21906">
    <property type="entry name" value="WHD_NrtR"/>
    <property type="match status" value="1"/>
</dbReference>